<sequence>MEMKILSWMSGVTRSNRIRNSFIRGSLGVRNVGEKLQECRLRWYGHDMHRPMEYVSRRCMNMAVLGARSRCHPRKRWLDVVKSNMRANGLTEKDVEDRANLLFFTLPDLPRSSSST</sequence>
<protein>
    <submittedName>
        <fullName evidence="1">Uncharacterized protein</fullName>
    </submittedName>
</protein>
<dbReference type="PANTHER" id="PTHR46238">
    <property type="entry name" value="REVERSE TRANSCRIPTASE DOMAIN-CONTAINING PROTEIN"/>
    <property type="match status" value="1"/>
</dbReference>
<dbReference type="PANTHER" id="PTHR46238:SF8">
    <property type="entry name" value="ENDONUCLEASE_EXONUCLEASE_PHOSPHATASE DOMAIN-CONTAINING PROTEIN"/>
    <property type="match status" value="1"/>
</dbReference>
<evidence type="ECO:0000313" key="2">
    <source>
        <dbReference type="Proteomes" id="UP001231518"/>
    </source>
</evidence>
<gene>
    <name evidence="1" type="ORF">PYW07_014185</name>
</gene>
<keyword evidence="2" id="KW-1185">Reference proteome</keyword>
<dbReference type="Proteomes" id="UP001231518">
    <property type="component" value="Chromosome 5"/>
</dbReference>
<accession>A0AAD7Z0J8</accession>
<dbReference type="EMBL" id="JARGEI010000003">
    <property type="protein sequence ID" value="KAJ8733634.1"/>
    <property type="molecule type" value="Genomic_DNA"/>
</dbReference>
<organism evidence="1 2">
    <name type="scientific">Mythimna separata</name>
    <name type="common">Oriental armyworm</name>
    <name type="synonym">Pseudaletia separata</name>
    <dbReference type="NCBI Taxonomy" id="271217"/>
    <lineage>
        <taxon>Eukaryota</taxon>
        <taxon>Metazoa</taxon>
        <taxon>Ecdysozoa</taxon>
        <taxon>Arthropoda</taxon>
        <taxon>Hexapoda</taxon>
        <taxon>Insecta</taxon>
        <taxon>Pterygota</taxon>
        <taxon>Neoptera</taxon>
        <taxon>Endopterygota</taxon>
        <taxon>Lepidoptera</taxon>
        <taxon>Glossata</taxon>
        <taxon>Ditrysia</taxon>
        <taxon>Noctuoidea</taxon>
        <taxon>Noctuidae</taxon>
        <taxon>Noctuinae</taxon>
        <taxon>Hadenini</taxon>
        <taxon>Mythimna</taxon>
    </lineage>
</organism>
<evidence type="ECO:0000313" key="1">
    <source>
        <dbReference type="EMBL" id="KAJ8733634.1"/>
    </source>
</evidence>
<proteinExistence type="predicted"/>
<comment type="caution">
    <text evidence="1">The sequence shown here is derived from an EMBL/GenBank/DDBJ whole genome shotgun (WGS) entry which is preliminary data.</text>
</comment>
<dbReference type="AlphaFoldDB" id="A0AAD7Z0J8"/>
<reference evidence="1" key="1">
    <citation type="submission" date="2023-03" db="EMBL/GenBank/DDBJ databases">
        <title>Chromosome-level genomes of two armyworms, Mythimna separata and Mythimna loreyi, provide insights into the biosynthesis and reception of sex pheromones.</title>
        <authorList>
            <person name="Zhao H."/>
        </authorList>
    </citation>
    <scope>NUCLEOTIDE SEQUENCE</scope>
    <source>
        <strain evidence="1">BeijingLab</strain>
        <tissue evidence="1">Pupa</tissue>
    </source>
</reference>
<name>A0AAD7Z0J8_MYTSE</name>